<dbReference type="GO" id="GO:0046027">
    <property type="term" value="F:phospholipid:diacylglycerol acyltransferase activity"/>
    <property type="evidence" value="ECO:0007669"/>
    <property type="project" value="UniProtKB-EC"/>
</dbReference>
<dbReference type="AlphaFoldDB" id="A0ABD1RB22"/>
<dbReference type="EC" id="2.3.1.158" evidence="9"/>
<evidence type="ECO:0000256" key="10">
    <source>
        <dbReference type="SAM" id="Phobius"/>
    </source>
</evidence>
<comment type="subcellular location">
    <subcellularLocation>
        <location evidence="1">Membrane</location>
        <topology evidence="1">Single-pass membrane protein</topology>
    </subcellularLocation>
</comment>
<keyword evidence="7 11" id="KW-0012">Acyltransferase</keyword>
<proteinExistence type="inferred from homology"/>
<dbReference type="FunFam" id="3.40.50.1820:FF:000160">
    <property type="entry name" value="Phospholipid:diacylglycerol acyltransferase 1"/>
    <property type="match status" value="1"/>
</dbReference>
<keyword evidence="6 10" id="KW-0472">Membrane</keyword>
<evidence type="ECO:0000256" key="1">
    <source>
        <dbReference type="ARBA" id="ARBA00004167"/>
    </source>
</evidence>
<accession>A0ABD1RB22</accession>
<sequence>MGSILRFRKLCFLEPVKCSELSEKKAPIKFDDEKKSFEIPKNENKGLLEEKKRKKRPNKEWRCIDSCCWVIGYICTIWWLLLFLFHCLPGLTVPEPPGTRLQREGLTALHPVVMVPGIVTGGLELWEGRPCSEGLFRRRLWGGSFTEIFRRPMCWLEHLSLDNETGLDPPGIRVRAVPGLVAADYFAPGYFVWAILIENLARIGYEGKNMYMAAYDWRLSFQNTEVRDQTLSRLKSKIELMYVTNGNKKVVVVPHSMGVIYFLHFLKWVEAPPPMGGGDPGWCAKHIKAIMNIGPAFLGVPKTVGNILSAETKDVAFIRAMAPGLLDSEILGLQTLQHVMRVSRTWDSIISLIPKGGETIWGNLDWSPEEYHVCDSAKKKYEQALDNNENNSDSRMRFQIQEPTKYGRIISFGKLVSNLPSSQLPIRDSKKQEFMRNHSTSNSNGACRGVWTEYDEMNRENIRIIAENKAYTMKSLLDLLRVIAPKMMKRAEAHFSHGIAENLDDPKYNHYKYWSNPLETKLPDAPDMEIYCLYGVGIPTERSYVYKQSSSSRCNSIPFQIDSSADGSDNSCLKGGVYFVDGDESVPVLSAGFMCAKGWRGKTRFNPSGISTHVREYKHKAPENLLQGRGSESGAHVDIMGNVALIEDVLRVAAGASGSELGRDRIYSDIMKMSKKINIRL</sequence>
<evidence type="ECO:0000256" key="8">
    <source>
        <dbReference type="ARBA" id="ARBA00051335"/>
    </source>
</evidence>
<feature type="transmembrane region" description="Helical" evidence="10">
    <location>
        <begin position="63"/>
        <end position="85"/>
    </location>
</feature>
<reference evidence="12" key="1">
    <citation type="submission" date="2024-07" db="EMBL/GenBank/DDBJ databases">
        <title>Two chromosome-level genome assemblies of Korean endemic species Abeliophyllum distichum and Forsythia ovata (Oleaceae).</title>
        <authorList>
            <person name="Jang H."/>
        </authorList>
    </citation>
    <scope>NUCLEOTIDE SEQUENCE [LARGE SCALE GENOMIC DNA]</scope>
</reference>
<comment type="catalytic activity">
    <reaction evidence="8">
        <text>a glycerophospholipid + a 1,2-diacyl-sn-glycerol = a monoacylglycerophospholipid + a triacyl-sn-glycerol</text>
        <dbReference type="Rhea" id="RHEA:14057"/>
        <dbReference type="ChEBI" id="CHEBI:17815"/>
        <dbReference type="ChEBI" id="CHEBI:64615"/>
        <dbReference type="ChEBI" id="CHEBI:136912"/>
        <dbReference type="ChEBI" id="CHEBI:136913"/>
        <dbReference type="EC" id="2.3.1.158"/>
    </reaction>
</comment>
<dbReference type="InterPro" id="IPR029058">
    <property type="entry name" value="AB_hydrolase_fold"/>
</dbReference>
<evidence type="ECO:0000256" key="3">
    <source>
        <dbReference type="ARBA" id="ARBA00022679"/>
    </source>
</evidence>
<dbReference type="GO" id="GO:0019432">
    <property type="term" value="P:triglyceride biosynthetic process"/>
    <property type="evidence" value="ECO:0007669"/>
    <property type="project" value="UniProtKB-ARBA"/>
</dbReference>
<dbReference type="Proteomes" id="UP001604336">
    <property type="component" value="Unassembled WGS sequence"/>
</dbReference>
<evidence type="ECO:0000256" key="4">
    <source>
        <dbReference type="ARBA" id="ARBA00022692"/>
    </source>
</evidence>
<keyword evidence="3" id="KW-0808">Transferase</keyword>
<dbReference type="InterPro" id="IPR003386">
    <property type="entry name" value="LACT/PDAT_acylTrfase"/>
</dbReference>
<keyword evidence="4 10" id="KW-0812">Transmembrane</keyword>
<organism evidence="11 12">
    <name type="scientific">Abeliophyllum distichum</name>
    <dbReference type="NCBI Taxonomy" id="126358"/>
    <lineage>
        <taxon>Eukaryota</taxon>
        <taxon>Viridiplantae</taxon>
        <taxon>Streptophyta</taxon>
        <taxon>Embryophyta</taxon>
        <taxon>Tracheophyta</taxon>
        <taxon>Spermatophyta</taxon>
        <taxon>Magnoliopsida</taxon>
        <taxon>eudicotyledons</taxon>
        <taxon>Gunneridae</taxon>
        <taxon>Pentapetalae</taxon>
        <taxon>asterids</taxon>
        <taxon>lamiids</taxon>
        <taxon>Lamiales</taxon>
        <taxon>Oleaceae</taxon>
        <taxon>Forsythieae</taxon>
        <taxon>Abeliophyllum</taxon>
    </lineage>
</organism>
<evidence type="ECO:0000313" key="11">
    <source>
        <dbReference type="EMBL" id="KAL2485614.1"/>
    </source>
</evidence>
<evidence type="ECO:0000256" key="5">
    <source>
        <dbReference type="ARBA" id="ARBA00022989"/>
    </source>
</evidence>
<dbReference type="Gene3D" id="3.40.50.1820">
    <property type="entry name" value="alpha/beta hydrolase"/>
    <property type="match status" value="1"/>
</dbReference>
<evidence type="ECO:0000256" key="2">
    <source>
        <dbReference type="ARBA" id="ARBA00010701"/>
    </source>
</evidence>
<gene>
    <name evidence="11" type="ORF">Adt_30370</name>
</gene>
<evidence type="ECO:0000256" key="7">
    <source>
        <dbReference type="ARBA" id="ARBA00023315"/>
    </source>
</evidence>
<evidence type="ECO:0000256" key="9">
    <source>
        <dbReference type="ARBA" id="ARBA00066405"/>
    </source>
</evidence>
<comment type="similarity">
    <text evidence="2">Belongs to the AB hydrolase superfamily. Lipase family.</text>
</comment>
<keyword evidence="5 10" id="KW-1133">Transmembrane helix</keyword>
<dbReference type="Pfam" id="PF02450">
    <property type="entry name" value="LCAT"/>
    <property type="match status" value="2"/>
</dbReference>
<keyword evidence="12" id="KW-1185">Reference proteome</keyword>
<evidence type="ECO:0000256" key="6">
    <source>
        <dbReference type="ARBA" id="ARBA00023136"/>
    </source>
</evidence>
<protein>
    <recommendedName>
        <fullName evidence="9">phospholipid:diacylglycerol acyltransferase</fullName>
        <ecNumber evidence="9">2.3.1.158</ecNumber>
    </recommendedName>
</protein>
<dbReference type="GO" id="GO:0016020">
    <property type="term" value="C:membrane"/>
    <property type="evidence" value="ECO:0007669"/>
    <property type="project" value="UniProtKB-SubCell"/>
</dbReference>
<dbReference type="SUPFAM" id="SSF53474">
    <property type="entry name" value="alpha/beta-Hydrolases"/>
    <property type="match status" value="1"/>
</dbReference>
<name>A0ABD1RB22_9LAMI</name>
<dbReference type="PANTHER" id="PTHR11440">
    <property type="entry name" value="LECITHIN-CHOLESTEROL ACYLTRANSFERASE-RELATED"/>
    <property type="match status" value="1"/>
</dbReference>
<comment type="caution">
    <text evidence="11">The sequence shown here is derived from an EMBL/GenBank/DDBJ whole genome shotgun (WGS) entry which is preliminary data.</text>
</comment>
<dbReference type="EMBL" id="JBFOLK010000009">
    <property type="protein sequence ID" value="KAL2485614.1"/>
    <property type="molecule type" value="Genomic_DNA"/>
</dbReference>
<evidence type="ECO:0000313" key="12">
    <source>
        <dbReference type="Proteomes" id="UP001604336"/>
    </source>
</evidence>